<evidence type="ECO:0000313" key="2">
    <source>
        <dbReference type="EMBL" id="KAJ1166569.1"/>
    </source>
</evidence>
<comment type="caution">
    <text evidence="2">The sequence shown here is derived from an EMBL/GenBank/DDBJ whole genome shotgun (WGS) entry which is preliminary data.</text>
</comment>
<dbReference type="EMBL" id="JANPWB010000008">
    <property type="protein sequence ID" value="KAJ1166569.1"/>
    <property type="molecule type" value="Genomic_DNA"/>
</dbReference>
<evidence type="ECO:0000256" key="1">
    <source>
        <dbReference type="SAM" id="MobiDB-lite"/>
    </source>
</evidence>
<evidence type="ECO:0000313" key="3">
    <source>
        <dbReference type="Proteomes" id="UP001066276"/>
    </source>
</evidence>
<dbReference type="Proteomes" id="UP001066276">
    <property type="component" value="Chromosome 4_2"/>
</dbReference>
<feature type="region of interest" description="Disordered" evidence="1">
    <location>
        <begin position="13"/>
        <end position="42"/>
    </location>
</feature>
<proteinExistence type="predicted"/>
<accession>A0AAV7SRF6</accession>
<organism evidence="2 3">
    <name type="scientific">Pleurodeles waltl</name>
    <name type="common">Iberian ribbed newt</name>
    <dbReference type="NCBI Taxonomy" id="8319"/>
    <lineage>
        <taxon>Eukaryota</taxon>
        <taxon>Metazoa</taxon>
        <taxon>Chordata</taxon>
        <taxon>Craniata</taxon>
        <taxon>Vertebrata</taxon>
        <taxon>Euteleostomi</taxon>
        <taxon>Amphibia</taxon>
        <taxon>Batrachia</taxon>
        <taxon>Caudata</taxon>
        <taxon>Salamandroidea</taxon>
        <taxon>Salamandridae</taxon>
        <taxon>Pleurodelinae</taxon>
        <taxon>Pleurodeles</taxon>
    </lineage>
</organism>
<sequence length="86" mass="9280">MLLPNQWRGLFPCKKRTSSHPTRMPGFVTSLGIPTKHRNRPPAKPVLKATEAGGNVRTALGAPSTPLGTLGWILREPVLFGLASPK</sequence>
<keyword evidence="3" id="KW-1185">Reference proteome</keyword>
<dbReference type="AlphaFoldDB" id="A0AAV7SRF6"/>
<protein>
    <submittedName>
        <fullName evidence="2">Uncharacterized protein</fullName>
    </submittedName>
</protein>
<name>A0AAV7SRF6_PLEWA</name>
<gene>
    <name evidence="2" type="ORF">NDU88_006968</name>
</gene>
<reference evidence="2" key="1">
    <citation type="journal article" date="2022" name="bioRxiv">
        <title>Sequencing and chromosome-scale assembly of the giantPleurodeles waltlgenome.</title>
        <authorList>
            <person name="Brown T."/>
            <person name="Elewa A."/>
            <person name="Iarovenko S."/>
            <person name="Subramanian E."/>
            <person name="Araus A.J."/>
            <person name="Petzold A."/>
            <person name="Susuki M."/>
            <person name="Suzuki K.-i.T."/>
            <person name="Hayashi T."/>
            <person name="Toyoda A."/>
            <person name="Oliveira C."/>
            <person name="Osipova E."/>
            <person name="Leigh N.D."/>
            <person name="Simon A."/>
            <person name="Yun M.H."/>
        </authorList>
    </citation>
    <scope>NUCLEOTIDE SEQUENCE</scope>
    <source>
        <strain evidence="2">20211129_DDA</strain>
        <tissue evidence="2">Liver</tissue>
    </source>
</reference>